<evidence type="ECO:0000313" key="3">
    <source>
        <dbReference type="EMBL" id="HIS74511.1"/>
    </source>
</evidence>
<dbReference type="Gene3D" id="3.30.1200.10">
    <property type="entry name" value="YggU-like"/>
    <property type="match status" value="1"/>
</dbReference>
<reference evidence="3" key="2">
    <citation type="journal article" date="2021" name="PeerJ">
        <title>Extensive microbial diversity within the chicken gut microbiome revealed by metagenomics and culture.</title>
        <authorList>
            <person name="Gilroy R."/>
            <person name="Ravi A."/>
            <person name="Getino M."/>
            <person name="Pursley I."/>
            <person name="Horton D.L."/>
            <person name="Alikhan N.F."/>
            <person name="Baker D."/>
            <person name="Gharbi K."/>
            <person name="Hall N."/>
            <person name="Watson M."/>
            <person name="Adriaenssens E.M."/>
            <person name="Foster-Nyarko E."/>
            <person name="Jarju S."/>
            <person name="Secka A."/>
            <person name="Antonio M."/>
            <person name="Oren A."/>
            <person name="Chaudhuri R.R."/>
            <person name="La Ragione R."/>
            <person name="Hildebrand F."/>
            <person name="Pallen M.J."/>
        </authorList>
    </citation>
    <scope>NUCLEOTIDE SEQUENCE</scope>
    <source>
        <strain evidence="3">CHK152-2871</strain>
    </source>
</reference>
<dbReference type="Proteomes" id="UP000886865">
    <property type="component" value="Unassembled WGS sequence"/>
</dbReference>
<dbReference type="PANTHER" id="PTHR13420:SF7">
    <property type="entry name" value="UPF0235 PROTEIN C15ORF40"/>
    <property type="match status" value="1"/>
</dbReference>
<dbReference type="SMART" id="SM01152">
    <property type="entry name" value="DUF167"/>
    <property type="match status" value="1"/>
</dbReference>
<sequence>MPNDVNKTLSPKDVNEFINLIKNSTEPIKIQVKISANAKKNSIETEGDRIKLRISKPAVEGRANKEIIDFLSDILNLPKNNIKILSGEKSSFKMLLIIPKTLQ</sequence>
<organism evidence="3 4">
    <name type="scientific">Candidatus Galligastranaerophilus intestinavium</name>
    <dbReference type="NCBI Taxonomy" id="2840836"/>
    <lineage>
        <taxon>Bacteria</taxon>
        <taxon>Candidatus Galligastranaerophilus</taxon>
    </lineage>
</organism>
<dbReference type="GO" id="GO:0005737">
    <property type="term" value="C:cytoplasm"/>
    <property type="evidence" value="ECO:0007669"/>
    <property type="project" value="TreeGrafter"/>
</dbReference>
<comment type="similarity">
    <text evidence="1 2">Belongs to the UPF0235 family.</text>
</comment>
<dbReference type="SUPFAM" id="SSF69786">
    <property type="entry name" value="YggU-like"/>
    <property type="match status" value="1"/>
</dbReference>
<evidence type="ECO:0000256" key="2">
    <source>
        <dbReference type="HAMAP-Rule" id="MF_00634"/>
    </source>
</evidence>
<dbReference type="EMBL" id="DVJQ01000049">
    <property type="protein sequence ID" value="HIS74511.1"/>
    <property type="molecule type" value="Genomic_DNA"/>
</dbReference>
<dbReference type="Pfam" id="PF02594">
    <property type="entry name" value="DUF167"/>
    <property type="match status" value="1"/>
</dbReference>
<gene>
    <name evidence="3" type="ORF">IAA86_05790</name>
</gene>
<comment type="caution">
    <text evidence="3">The sequence shown here is derived from an EMBL/GenBank/DDBJ whole genome shotgun (WGS) entry which is preliminary data.</text>
</comment>
<dbReference type="HAMAP" id="MF_00634">
    <property type="entry name" value="UPF0235"/>
    <property type="match status" value="1"/>
</dbReference>
<reference evidence="3" key="1">
    <citation type="submission" date="2020-10" db="EMBL/GenBank/DDBJ databases">
        <authorList>
            <person name="Gilroy R."/>
        </authorList>
    </citation>
    <scope>NUCLEOTIDE SEQUENCE</scope>
    <source>
        <strain evidence="3">CHK152-2871</strain>
    </source>
</reference>
<evidence type="ECO:0000256" key="1">
    <source>
        <dbReference type="ARBA" id="ARBA00010364"/>
    </source>
</evidence>
<dbReference type="InterPro" id="IPR003746">
    <property type="entry name" value="DUF167"/>
</dbReference>
<dbReference type="PANTHER" id="PTHR13420">
    <property type="entry name" value="UPF0235 PROTEIN C15ORF40"/>
    <property type="match status" value="1"/>
</dbReference>
<proteinExistence type="inferred from homology"/>
<name>A0A9D1JXX9_9BACT</name>
<evidence type="ECO:0000313" key="4">
    <source>
        <dbReference type="Proteomes" id="UP000886865"/>
    </source>
</evidence>
<dbReference type="AlphaFoldDB" id="A0A9D1JXX9"/>
<protein>
    <recommendedName>
        <fullName evidence="2">UPF0235 protein IAA86_05790</fullName>
    </recommendedName>
</protein>
<dbReference type="NCBIfam" id="TIGR00251">
    <property type="entry name" value="DUF167 family protein"/>
    <property type="match status" value="1"/>
</dbReference>
<accession>A0A9D1JXX9</accession>
<dbReference type="InterPro" id="IPR036591">
    <property type="entry name" value="YggU-like_sf"/>
</dbReference>